<evidence type="ECO:0000313" key="1">
    <source>
        <dbReference type="EMBL" id="HFX12545.1"/>
    </source>
</evidence>
<proteinExistence type="predicted"/>
<name>A0A7C3RUZ4_DICTH</name>
<reference evidence="1" key="1">
    <citation type="journal article" date="2020" name="mSystems">
        <title>Genome- and Community-Level Interaction Insights into Carbon Utilization and Element Cycling Functions of Hydrothermarchaeota in Hydrothermal Sediment.</title>
        <authorList>
            <person name="Zhou Z."/>
            <person name="Liu Y."/>
            <person name="Xu W."/>
            <person name="Pan J."/>
            <person name="Luo Z.H."/>
            <person name="Li M."/>
        </authorList>
    </citation>
    <scope>NUCLEOTIDE SEQUENCE [LARGE SCALE GENOMIC DNA]</scope>
    <source>
        <strain evidence="1">SpSt-81</strain>
    </source>
</reference>
<dbReference type="AlphaFoldDB" id="A0A7C3RUZ4"/>
<gene>
    <name evidence="1" type="ORF">ENW00_00055</name>
</gene>
<dbReference type="EMBL" id="DTIN01000002">
    <property type="protein sequence ID" value="HFX12545.1"/>
    <property type="molecule type" value="Genomic_DNA"/>
</dbReference>
<protein>
    <recommendedName>
        <fullName evidence="2">Undecaprenyl/decaprenyl-phosphate alpha-N-acetylglucosaminyl 1-phosphate transferase</fullName>
    </recommendedName>
</protein>
<accession>A0A7C3RUZ4</accession>
<evidence type="ECO:0008006" key="2">
    <source>
        <dbReference type="Google" id="ProtNLM"/>
    </source>
</evidence>
<sequence length="67" mass="7767">MNYIFLFLFTLLTTYLSLLIGQKIRIIDNPSSEKIHNVPITKTGGLGIFLNYILRIIYLYEISCNLL</sequence>
<organism evidence="1">
    <name type="scientific">Dictyoglomus thermophilum</name>
    <dbReference type="NCBI Taxonomy" id="14"/>
    <lineage>
        <taxon>Bacteria</taxon>
        <taxon>Pseudomonadati</taxon>
        <taxon>Dictyoglomota</taxon>
        <taxon>Dictyoglomia</taxon>
        <taxon>Dictyoglomales</taxon>
        <taxon>Dictyoglomaceae</taxon>
        <taxon>Dictyoglomus</taxon>
    </lineage>
</organism>
<comment type="caution">
    <text evidence="1">The sequence shown here is derived from an EMBL/GenBank/DDBJ whole genome shotgun (WGS) entry which is preliminary data.</text>
</comment>